<keyword evidence="5 6" id="KW-0472">Membrane</keyword>
<feature type="transmembrane region" description="Helical" evidence="6">
    <location>
        <begin position="181"/>
        <end position="201"/>
    </location>
</feature>
<evidence type="ECO:0000256" key="6">
    <source>
        <dbReference type="SAM" id="Phobius"/>
    </source>
</evidence>
<dbReference type="Pfam" id="PF06271">
    <property type="entry name" value="RDD"/>
    <property type="match status" value="1"/>
</dbReference>
<feature type="transmembrane region" description="Helical" evidence="6">
    <location>
        <begin position="100"/>
        <end position="119"/>
    </location>
</feature>
<organism evidence="8 9">
    <name type="scientific">Brumimicrobium aurantiacum</name>
    <dbReference type="NCBI Taxonomy" id="1737063"/>
    <lineage>
        <taxon>Bacteria</taxon>
        <taxon>Pseudomonadati</taxon>
        <taxon>Bacteroidota</taxon>
        <taxon>Flavobacteriia</taxon>
        <taxon>Flavobacteriales</taxon>
        <taxon>Crocinitomicaceae</taxon>
        <taxon>Brumimicrobium</taxon>
    </lineage>
</organism>
<evidence type="ECO:0000256" key="1">
    <source>
        <dbReference type="ARBA" id="ARBA00004651"/>
    </source>
</evidence>
<dbReference type="Proteomes" id="UP000257127">
    <property type="component" value="Unassembled WGS sequence"/>
</dbReference>
<keyword evidence="4 6" id="KW-1133">Transmembrane helix</keyword>
<proteinExistence type="predicted"/>
<dbReference type="AlphaFoldDB" id="A0A3E1EW04"/>
<sequence length="313" mass="35323">MNEESLSISNKATRPSLFKRLLALIVDTIIISLIGFATSFLFEDFYVSLGNLGPLVGLIFMVLYFSIFQSEIGKGQSIGKRAIEAKVTDINGNLLTFKQAFLRATILFIPFYLDSVFLISEVGFYFSLLLNLAGLAIIYFMLINISRRGLHDILMKTTVVNADISEITIDEENDKSKKKTIGITVLTGVLVVTSVFFNSFYNGFTDLREARTEIEKIEEVSYVNGLSITNSTRIINDESPFNLSLILVSVKVNDESYLDFEEYSNDLSDQIYSVVQQEVPEANDVDEVNVTLTYGYDIGIWNHKRTTTKTYER</sequence>
<protein>
    <submittedName>
        <fullName evidence="8">RDD family protein</fullName>
    </submittedName>
</protein>
<evidence type="ECO:0000256" key="5">
    <source>
        <dbReference type="ARBA" id="ARBA00023136"/>
    </source>
</evidence>
<accession>A0A3E1EW04</accession>
<feature type="domain" description="RDD" evidence="7">
    <location>
        <begin position="15"/>
        <end position="155"/>
    </location>
</feature>
<evidence type="ECO:0000256" key="2">
    <source>
        <dbReference type="ARBA" id="ARBA00022475"/>
    </source>
</evidence>
<feature type="transmembrane region" description="Helical" evidence="6">
    <location>
        <begin position="125"/>
        <end position="145"/>
    </location>
</feature>
<dbReference type="PANTHER" id="PTHR36115">
    <property type="entry name" value="PROLINE-RICH ANTIGEN HOMOLOG-RELATED"/>
    <property type="match status" value="1"/>
</dbReference>
<comment type="subcellular location">
    <subcellularLocation>
        <location evidence="1">Cell membrane</location>
        <topology evidence="1">Multi-pass membrane protein</topology>
    </subcellularLocation>
</comment>
<gene>
    <name evidence="8" type="ORF">DXU93_11480</name>
</gene>
<keyword evidence="2" id="KW-1003">Cell membrane</keyword>
<evidence type="ECO:0000259" key="7">
    <source>
        <dbReference type="Pfam" id="PF06271"/>
    </source>
</evidence>
<dbReference type="EMBL" id="QURB01000007">
    <property type="protein sequence ID" value="RFC53741.1"/>
    <property type="molecule type" value="Genomic_DNA"/>
</dbReference>
<evidence type="ECO:0000256" key="4">
    <source>
        <dbReference type="ARBA" id="ARBA00022989"/>
    </source>
</evidence>
<dbReference type="InterPro" id="IPR010432">
    <property type="entry name" value="RDD"/>
</dbReference>
<evidence type="ECO:0000313" key="9">
    <source>
        <dbReference type="Proteomes" id="UP000257127"/>
    </source>
</evidence>
<comment type="caution">
    <text evidence="8">The sequence shown here is derived from an EMBL/GenBank/DDBJ whole genome shotgun (WGS) entry which is preliminary data.</text>
</comment>
<keyword evidence="3 6" id="KW-0812">Transmembrane</keyword>
<feature type="transmembrane region" description="Helical" evidence="6">
    <location>
        <begin position="48"/>
        <end position="68"/>
    </location>
</feature>
<dbReference type="InterPro" id="IPR051791">
    <property type="entry name" value="Pra-immunoreactive"/>
</dbReference>
<feature type="transmembrane region" description="Helical" evidence="6">
    <location>
        <begin position="21"/>
        <end position="42"/>
    </location>
</feature>
<name>A0A3E1EW04_9FLAO</name>
<dbReference type="GO" id="GO:0005886">
    <property type="term" value="C:plasma membrane"/>
    <property type="evidence" value="ECO:0007669"/>
    <property type="project" value="UniProtKB-SubCell"/>
</dbReference>
<evidence type="ECO:0000256" key="3">
    <source>
        <dbReference type="ARBA" id="ARBA00022692"/>
    </source>
</evidence>
<evidence type="ECO:0000313" key="8">
    <source>
        <dbReference type="EMBL" id="RFC53741.1"/>
    </source>
</evidence>
<dbReference type="OrthoDB" id="1143858at2"/>
<keyword evidence="9" id="KW-1185">Reference proteome</keyword>
<reference evidence="8 9" key="1">
    <citation type="submission" date="2018-08" db="EMBL/GenBank/DDBJ databases">
        <title>The draft genome squence of Brumimicrobium sp. N62.</title>
        <authorList>
            <person name="Du Z.-J."/>
            <person name="Luo H.-R."/>
        </authorList>
    </citation>
    <scope>NUCLEOTIDE SEQUENCE [LARGE SCALE GENOMIC DNA]</scope>
    <source>
        <strain evidence="8 9">N62</strain>
    </source>
</reference>
<dbReference type="RefSeq" id="WP_116881437.1">
    <property type="nucleotide sequence ID" value="NZ_QURB01000007.1"/>
</dbReference>